<gene>
    <name evidence="1" type="ORF">SAMN04488693_101131</name>
</gene>
<protein>
    <recommendedName>
        <fullName evidence="3">Heavy metal transporter</fullName>
    </recommendedName>
</protein>
<dbReference type="OrthoDB" id="5171895at2"/>
<dbReference type="AlphaFoldDB" id="A0A1G8C2C2"/>
<dbReference type="STRING" id="335973.SAMN04488693_101131"/>
<reference evidence="1 2" key="1">
    <citation type="submission" date="2016-10" db="EMBL/GenBank/DDBJ databases">
        <authorList>
            <person name="de Groot N.N."/>
        </authorList>
    </citation>
    <scope>NUCLEOTIDE SEQUENCE [LARGE SCALE GENOMIC DNA]</scope>
    <source>
        <strain evidence="1 2">NP_1H</strain>
    </source>
</reference>
<dbReference type="RefSeq" id="WP_090584139.1">
    <property type="nucleotide sequence ID" value="NZ_FNDT01000001.1"/>
</dbReference>
<dbReference type="Proteomes" id="UP000199258">
    <property type="component" value="Unassembled WGS sequence"/>
</dbReference>
<organism evidence="1 2">
    <name type="scientific">Arthrobacter subterraneus</name>
    <dbReference type="NCBI Taxonomy" id="335973"/>
    <lineage>
        <taxon>Bacteria</taxon>
        <taxon>Bacillati</taxon>
        <taxon>Actinomycetota</taxon>
        <taxon>Actinomycetes</taxon>
        <taxon>Micrococcales</taxon>
        <taxon>Micrococcaceae</taxon>
        <taxon>Arthrobacter</taxon>
    </lineage>
</organism>
<dbReference type="EMBL" id="FNDT01000001">
    <property type="protein sequence ID" value="SDH39626.1"/>
    <property type="molecule type" value="Genomic_DNA"/>
</dbReference>
<keyword evidence="2" id="KW-1185">Reference proteome</keyword>
<evidence type="ECO:0008006" key="3">
    <source>
        <dbReference type="Google" id="ProtNLM"/>
    </source>
</evidence>
<evidence type="ECO:0000313" key="1">
    <source>
        <dbReference type="EMBL" id="SDH39626.1"/>
    </source>
</evidence>
<name>A0A1G8C2C2_9MICC</name>
<sequence length="289" mass="29820">MPQTKSQARRRRRLRTAGVLTGLVAVVGGGAYLAVTQLNSSEVLVRERCSAVVGTDTYELAPEQAMNASTIAGVAVSRGLPPRAASIALATAVQESGLRNLNYGDQAGPDSRGLFQQRPSQGWGTQEQVLDPVYAAGAFYDALVTVPGYQSLPITEAAQLVQRSAYPDAYADHEPEARAFASALTGQSPASLNCVLRKPEQSGDPAAVADRLAAVFPGLPTAPADQGLVAGASGSQGWAAAQFAVAHADALGISAVSHAGLQWNRSDGGWTTAETETGEVLITVAVVPA</sequence>
<accession>A0A1G8C2C2</accession>
<proteinExistence type="predicted"/>
<evidence type="ECO:0000313" key="2">
    <source>
        <dbReference type="Proteomes" id="UP000199258"/>
    </source>
</evidence>